<evidence type="ECO:0000256" key="1">
    <source>
        <dbReference type="ARBA" id="ARBA00005836"/>
    </source>
</evidence>
<comment type="similarity">
    <text evidence="1">Belongs to the peptidase U62 family.</text>
</comment>
<dbReference type="PANTHER" id="PTHR30624">
    <property type="entry name" value="UNCHARACTERIZED PROTEIN TLDD AND PMBA"/>
    <property type="match status" value="1"/>
</dbReference>
<gene>
    <name evidence="8" type="ORF">AR543_16775</name>
</gene>
<sequence>MLQPALVEKILNAALESGGDFAEIFVEDRTDRDLGMLGGVVERALSGRDYGIGIRILQGVFSVYAYTSDLREEYLIETARKAARALKGSSGDLVLNFNQIQFEDRHPILQRPSAAQNSRKIELMRQAHEALKTSHPLIEQTSVGILNWEQKVLIANSDGLWAEDTRTYTRMRMSAIAVDGTQRQSGFRGPGAYAGLELLEQMDIAAEAREAGRIAGTMVKAGYAPSGQFPVVIENGFGGVLFHEACGHGLESTAVGIGASVFAGKLGQQIASPLVTAIDDGTIPNAWGSLNIDDEGMPTQRNVLIENGILKGYLIDKVGSRRMNMPPTGSGRRQSYKFAPASRMNNTFIAEGSSTREEMIANTEYGIYAKSMGGGSVNTATSDFNFAINEAYMIRNGQIAEPVKGATLIGKGLEALQHIDMVGNNLDHGQGMCGSISGSLPVNCGQPTLRVSKMTIGGRKGE</sequence>
<dbReference type="GO" id="GO:0005829">
    <property type="term" value="C:cytosol"/>
    <property type="evidence" value="ECO:0007669"/>
    <property type="project" value="TreeGrafter"/>
</dbReference>
<evidence type="ECO:0000256" key="2">
    <source>
        <dbReference type="ARBA" id="ARBA00022670"/>
    </source>
</evidence>
<dbReference type="InterPro" id="IPR025502">
    <property type="entry name" value="TldD"/>
</dbReference>
<dbReference type="Gene3D" id="3.30.2290.10">
    <property type="entry name" value="PmbA/TldD superfamily"/>
    <property type="match status" value="1"/>
</dbReference>
<dbReference type="OrthoDB" id="9803213at2"/>
<reference evidence="9" key="1">
    <citation type="submission" date="2015-10" db="EMBL/GenBank/DDBJ databases">
        <title>Genome of Paenibacillus bovis sp. nov.</title>
        <authorList>
            <person name="Wu Z."/>
            <person name="Gao C."/>
            <person name="Liu Z."/>
            <person name="Zheng H."/>
        </authorList>
    </citation>
    <scope>NUCLEOTIDE SEQUENCE [LARGE SCALE GENOMIC DNA]</scope>
    <source>
        <strain evidence="9">BD3526</strain>
    </source>
</reference>
<feature type="domain" description="Metalloprotease TldD/E central" evidence="7">
    <location>
        <begin position="112"/>
        <end position="217"/>
    </location>
</feature>
<proteinExistence type="inferred from homology"/>
<dbReference type="PANTHER" id="PTHR30624:SF4">
    <property type="entry name" value="METALLOPROTEASE TLDD"/>
    <property type="match status" value="1"/>
</dbReference>
<dbReference type="AlphaFoldDB" id="A0A172ZIT3"/>
<feature type="domain" description="Metalloprotease TldD/E C-terminal" evidence="6">
    <location>
        <begin position="226"/>
        <end position="458"/>
    </location>
</feature>
<evidence type="ECO:0000259" key="6">
    <source>
        <dbReference type="Pfam" id="PF19289"/>
    </source>
</evidence>
<dbReference type="RefSeq" id="WP_060535603.1">
    <property type="nucleotide sequence ID" value="NZ_CP013023.1"/>
</dbReference>
<dbReference type="PIRSF" id="PIRSF004919">
    <property type="entry name" value="TldD"/>
    <property type="match status" value="1"/>
</dbReference>
<dbReference type="GO" id="GO:0006508">
    <property type="term" value="P:proteolysis"/>
    <property type="evidence" value="ECO:0007669"/>
    <property type="project" value="UniProtKB-KW"/>
</dbReference>
<evidence type="ECO:0000259" key="5">
    <source>
        <dbReference type="Pfam" id="PF01523"/>
    </source>
</evidence>
<reference evidence="8 9" key="2">
    <citation type="journal article" date="2016" name="Int. J. Syst. Evol. Microbiol.">
        <title>Paenibacillus bovis sp. nov., isolated from raw yak (Bos grunniens) milk.</title>
        <authorList>
            <person name="Gao C."/>
            <person name="Han J."/>
            <person name="Liu Z."/>
            <person name="Xu X."/>
            <person name="Hang F."/>
            <person name="Wu Z."/>
        </authorList>
    </citation>
    <scope>NUCLEOTIDE SEQUENCE [LARGE SCALE GENOMIC DNA]</scope>
    <source>
        <strain evidence="8 9">BD3526</strain>
    </source>
</reference>
<keyword evidence="2" id="KW-0645">Protease</keyword>
<dbReference type="InterPro" id="IPR051463">
    <property type="entry name" value="Peptidase_U62_metallo"/>
</dbReference>
<evidence type="ECO:0000313" key="9">
    <source>
        <dbReference type="Proteomes" id="UP000078148"/>
    </source>
</evidence>
<dbReference type="Proteomes" id="UP000078148">
    <property type="component" value="Chromosome"/>
</dbReference>
<name>A0A172ZIT3_9BACL</name>
<dbReference type="KEGG" id="pbv:AR543_16775"/>
<protein>
    <submittedName>
        <fullName evidence="8">Peptidase C69</fullName>
    </submittedName>
</protein>
<dbReference type="Pfam" id="PF19289">
    <property type="entry name" value="PmbA_TldD_3rd"/>
    <property type="match status" value="1"/>
</dbReference>
<keyword evidence="9" id="KW-1185">Reference proteome</keyword>
<keyword evidence="4" id="KW-0482">Metalloprotease</keyword>
<evidence type="ECO:0000313" key="8">
    <source>
        <dbReference type="EMBL" id="ANF97498.1"/>
    </source>
</evidence>
<dbReference type="SUPFAM" id="SSF111283">
    <property type="entry name" value="Putative modulator of DNA gyrase, PmbA/TldD"/>
    <property type="match status" value="1"/>
</dbReference>
<evidence type="ECO:0000256" key="4">
    <source>
        <dbReference type="ARBA" id="ARBA00023049"/>
    </source>
</evidence>
<dbReference type="InterPro" id="IPR036059">
    <property type="entry name" value="TldD/PmbA_sf"/>
</dbReference>
<accession>A0A172ZIT3</accession>
<dbReference type="InterPro" id="IPR045569">
    <property type="entry name" value="Metalloprtase-TldD/E_C"/>
</dbReference>
<dbReference type="InterPro" id="IPR035068">
    <property type="entry name" value="TldD/PmbA_N"/>
</dbReference>
<dbReference type="InterPro" id="IPR045570">
    <property type="entry name" value="Metalloprtase-TldD/E_cen_dom"/>
</dbReference>
<evidence type="ECO:0000259" key="7">
    <source>
        <dbReference type="Pfam" id="PF19290"/>
    </source>
</evidence>
<feature type="domain" description="Metalloprotease TldD/E N-terminal" evidence="5">
    <location>
        <begin position="22"/>
        <end position="84"/>
    </location>
</feature>
<dbReference type="EMBL" id="CP013023">
    <property type="protein sequence ID" value="ANF97498.1"/>
    <property type="molecule type" value="Genomic_DNA"/>
</dbReference>
<dbReference type="GO" id="GO:0008237">
    <property type="term" value="F:metallopeptidase activity"/>
    <property type="evidence" value="ECO:0007669"/>
    <property type="project" value="UniProtKB-KW"/>
</dbReference>
<dbReference type="Pfam" id="PF19290">
    <property type="entry name" value="PmbA_TldD_2nd"/>
    <property type="match status" value="1"/>
</dbReference>
<evidence type="ECO:0000256" key="3">
    <source>
        <dbReference type="ARBA" id="ARBA00022801"/>
    </source>
</evidence>
<keyword evidence="3" id="KW-0378">Hydrolase</keyword>
<dbReference type="InterPro" id="IPR002510">
    <property type="entry name" value="Metalloprtase-TldD/E_N"/>
</dbReference>
<dbReference type="STRING" id="1616788.AR543_16775"/>
<dbReference type="Pfam" id="PF01523">
    <property type="entry name" value="PmbA_TldD_1st"/>
    <property type="match status" value="1"/>
</dbReference>
<organism evidence="8 9">
    <name type="scientific">Paenibacillus bovis</name>
    <dbReference type="NCBI Taxonomy" id="1616788"/>
    <lineage>
        <taxon>Bacteria</taxon>
        <taxon>Bacillati</taxon>
        <taxon>Bacillota</taxon>
        <taxon>Bacilli</taxon>
        <taxon>Bacillales</taxon>
        <taxon>Paenibacillaceae</taxon>
        <taxon>Paenibacillus</taxon>
    </lineage>
</organism>